<dbReference type="Pfam" id="PF02737">
    <property type="entry name" value="3HCDH_N"/>
    <property type="match status" value="1"/>
</dbReference>
<dbReference type="Gene3D" id="3.40.50.720">
    <property type="entry name" value="NAD(P)-binding Rossmann-like Domain"/>
    <property type="match status" value="1"/>
</dbReference>
<dbReference type="EMBL" id="JBHSLC010000003">
    <property type="protein sequence ID" value="MFC5353697.1"/>
    <property type="molecule type" value="Genomic_DNA"/>
</dbReference>
<dbReference type="SUPFAM" id="SSF48179">
    <property type="entry name" value="6-phosphogluconate dehydrogenase C-terminal domain-like"/>
    <property type="match status" value="1"/>
</dbReference>
<keyword evidence="5" id="KW-1185">Reference proteome</keyword>
<accession>A0ABW0FY15</accession>
<dbReference type="PANTHER" id="PTHR48075:SF5">
    <property type="entry name" value="3-HYDROXYBUTYRYL-COA DEHYDROGENASE"/>
    <property type="match status" value="1"/>
</dbReference>
<dbReference type="SUPFAM" id="SSF51735">
    <property type="entry name" value="NAD(P)-binding Rossmann-fold domains"/>
    <property type="match status" value="1"/>
</dbReference>
<dbReference type="InterPro" id="IPR006176">
    <property type="entry name" value="3-OHacyl-CoA_DH_NAD-bd"/>
</dbReference>
<dbReference type="RefSeq" id="WP_376993508.1">
    <property type="nucleotide sequence ID" value="NZ_JBHSLC010000003.1"/>
</dbReference>
<dbReference type="InterPro" id="IPR006108">
    <property type="entry name" value="3HC_DH_C"/>
</dbReference>
<feature type="domain" description="3-hydroxyacyl-CoA dehydrogenase C-terminal" evidence="2">
    <location>
        <begin position="202"/>
        <end position="300"/>
    </location>
</feature>
<evidence type="ECO:0000259" key="2">
    <source>
        <dbReference type="Pfam" id="PF00725"/>
    </source>
</evidence>
<name>A0ABW0FY15_9PROT</name>
<evidence type="ECO:0000256" key="1">
    <source>
        <dbReference type="ARBA" id="ARBA00023002"/>
    </source>
</evidence>
<keyword evidence="1 4" id="KW-0560">Oxidoreductase</keyword>
<proteinExistence type="predicted"/>
<dbReference type="InterPro" id="IPR036291">
    <property type="entry name" value="NAD(P)-bd_dom_sf"/>
</dbReference>
<sequence>MQRTIGQTAVVAALRQGGKHEGMTQQRIGIIGAGLMGHGIAQAFAVAGHPVDIHEPDPGRRAGIVERVRGNLHGLGMDTAAADRVQPCESLEDAVGRADVVIEAVPEDLTLKQRVFLAVEAAAPRHALLASNTSVIPITRIMEPLRDKSRALGTHWWNPPYQIPLVEVIQTADTDDAAVAAMIGLLAAVGKTPVHVRKDVPGFIGNRLQHALWREAIALVQNGVCDAETVDAVVKASFGRRLAVLGPLENADLVGTDLTLAVHEHVLPDLDRTPEPLPLLRDLVASGRLGMKSGAGFRTWTEAQRTETHARLAAHLQRLDGVERG</sequence>
<comment type="caution">
    <text evidence="4">The sequence shown here is derived from an EMBL/GenBank/DDBJ whole genome shotgun (WGS) entry which is preliminary data.</text>
</comment>
<evidence type="ECO:0000313" key="4">
    <source>
        <dbReference type="EMBL" id="MFC5353697.1"/>
    </source>
</evidence>
<dbReference type="InterPro" id="IPR013328">
    <property type="entry name" value="6PGD_dom2"/>
</dbReference>
<dbReference type="Gene3D" id="1.10.1040.10">
    <property type="entry name" value="N-(1-d-carboxylethyl)-l-norvaline Dehydrogenase, domain 2"/>
    <property type="match status" value="1"/>
</dbReference>
<reference evidence="5" key="1">
    <citation type="journal article" date="2019" name="Int. J. Syst. Evol. Microbiol.">
        <title>The Global Catalogue of Microorganisms (GCM) 10K type strain sequencing project: providing services to taxonomists for standard genome sequencing and annotation.</title>
        <authorList>
            <consortium name="The Broad Institute Genomics Platform"/>
            <consortium name="The Broad Institute Genome Sequencing Center for Infectious Disease"/>
            <person name="Wu L."/>
            <person name="Ma J."/>
        </authorList>
    </citation>
    <scope>NUCLEOTIDE SEQUENCE [LARGE SCALE GENOMIC DNA]</scope>
    <source>
        <strain evidence="5">CCUG 58760</strain>
    </source>
</reference>
<dbReference type="GO" id="GO:0003857">
    <property type="term" value="F:(3S)-3-hydroxyacyl-CoA dehydrogenase (NAD+) activity"/>
    <property type="evidence" value="ECO:0007669"/>
    <property type="project" value="UniProtKB-EC"/>
</dbReference>
<feature type="domain" description="3-hydroxyacyl-CoA dehydrogenase NAD binding" evidence="3">
    <location>
        <begin position="28"/>
        <end position="199"/>
    </location>
</feature>
<evidence type="ECO:0000259" key="3">
    <source>
        <dbReference type="Pfam" id="PF02737"/>
    </source>
</evidence>
<dbReference type="Pfam" id="PF00725">
    <property type="entry name" value="3HCDH"/>
    <property type="match status" value="1"/>
</dbReference>
<dbReference type="Proteomes" id="UP001596166">
    <property type="component" value="Unassembled WGS sequence"/>
</dbReference>
<organism evidence="4 5">
    <name type="scientific">Azospirillum himalayense</name>
    <dbReference type="NCBI Taxonomy" id="654847"/>
    <lineage>
        <taxon>Bacteria</taxon>
        <taxon>Pseudomonadati</taxon>
        <taxon>Pseudomonadota</taxon>
        <taxon>Alphaproteobacteria</taxon>
        <taxon>Rhodospirillales</taxon>
        <taxon>Azospirillaceae</taxon>
        <taxon>Azospirillum</taxon>
    </lineage>
</organism>
<dbReference type="InterPro" id="IPR022694">
    <property type="entry name" value="3-OHacyl-CoA_DH"/>
</dbReference>
<dbReference type="EC" id="1.1.1.35" evidence="4"/>
<evidence type="ECO:0000313" key="5">
    <source>
        <dbReference type="Proteomes" id="UP001596166"/>
    </source>
</evidence>
<dbReference type="InterPro" id="IPR008927">
    <property type="entry name" value="6-PGluconate_DH-like_C_sf"/>
</dbReference>
<gene>
    <name evidence="4" type="ORF">ACFPMG_01630</name>
</gene>
<dbReference type="PANTHER" id="PTHR48075">
    <property type="entry name" value="3-HYDROXYACYL-COA DEHYDROGENASE FAMILY PROTEIN"/>
    <property type="match status" value="1"/>
</dbReference>
<dbReference type="PIRSF" id="PIRSF000105">
    <property type="entry name" value="HCDH"/>
    <property type="match status" value="1"/>
</dbReference>
<protein>
    <submittedName>
        <fullName evidence="4">3-hydroxyacyl-CoA dehydrogenase family protein</fullName>
        <ecNumber evidence="4">1.1.1.35</ecNumber>
    </submittedName>
</protein>